<dbReference type="GO" id="GO:0016491">
    <property type="term" value="F:oxidoreductase activity"/>
    <property type="evidence" value="ECO:0007669"/>
    <property type="project" value="UniProtKB-KW"/>
</dbReference>
<feature type="domain" description="NADP-dependent oxidoreductase" evidence="4">
    <location>
        <begin position="1"/>
        <end position="72"/>
    </location>
</feature>
<dbReference type="SUPFAM" id="SSF51430">
    <property type="entry name" value="NAD(P)-linked oxidoreductase"/>
    <property type="match status" value="1"/>
</dbReference>
<accession>A0A8H6L305</accession>
<protein>
    <recommendedName>
        <fullName evidence="4">NADP-dependent oxidoreductase domain-containing protein</fullName>
    </recommendedName>
</protein>
<dbReference type="InterPro" id="IPR050523">
    <property type="entry name" value="AKR_Detox_Biosynth"/>
</dbReference>
<evidence type="ECO:0000256" key="3">
    <source>
        <dbReference type="ARBA" id="ARBA00023002"/>
    </source>
</evidence>
<proteinExistence type="inferred from homology"/>
<evidence type="ECO:0000256" key="2">
    <source>
        <dbReference type="ARBA" id="ARBA00022857"/>
    </source>
</evidence>
<dbReference type="Pfam" id="PF00248">
    <property type="entry name" value="Aldo_ket_red"/>
    <property type="match status" value="1"/>
</dbReference>
<comment type="caution">
    <text evidence="5">The sequence shown here is derived from an EMBL/GenBank/DDBJ whole genome shotgun (WGS) entry which is preliminary data.</text>
</comment>
<dbReference type="RefSeq" id="XP_037163043.1">
    <property type="nucleotide sequence ID" value="XM_037310083.1"/>
</dbReference>
<dbReference type="Proteomes" id="UP000578531">
    <property type="component" value="Unassembled WGS sequence"/>
</dbReference>
<dbReference type="AlphaFoldDB" id="A0A8H6L305"/>
<gene>
    <name evidence="5" type="ORF">HO173_008183</name>
</gene>
<dbReference type="InterPro" id="IPR036812">
    <property type="entry name" value="NAD(P)_OxRdtase_dom_sf"/>
</dbReference>
<keyword evidence="3" id="KW-0560">Oxidoreductase</keyword>
<evidence type="ECO:0000259" key="4">
    <source>
        <dbReference type="Pfam" id="PF00248"/>
    </source>
</evidence>
<dbReference type="PANTHER" id="PTHR43364:SF9">
    <property type="entry name" value="OXIDOREDUCTASE"/>
    <property type="match status" value="1"/>
</dbReference>
<comment type="similarity">
    <text evidence="1">Belongs to the aldo/keto reductase family.</text>
</comment>
<evidence type="ECO:0000313" key="6">
    <source>
        <dbReference type="Proteomes" id="UP000578531"/>
    </source>
</evidence>
<keyword evidence="2" id="KW-0521">NADP</keyword>
<dbReference type="Gene3D" id="3.20.20.100">
    <property type="entry name" value="NADP-dependent oxidoreductase domain"/>
    <property type="match status" value="1"/>
</dbReference>
<sequence length="145" mass="16650">MKGLHDLVQAGKVNYIGASSMWTYQFARMQFIAEKNGRTKLVSLQNRYNLCYREEEREMNKFCNETGMEIINKRVQEVAERKGWKMSQVALVWIREKGCIPIAGLNSTSIERLEEACAVRDMTLSADEVKYLEEPYAPKPAAGHI</sequence>
<organism evidence="5 6">
    <name type="scientific">Letharia columbiana</name>
    <dbReference type="NCBI Taxonomy" id="112416"/>
    <lineage>
        <taxon>Eukaryota</taxon>
        <taxon>Fungi</taxon>
        <taxon>Dikarya</taxon>
        <taxon>Ascomycota</taxon>
        <taxon>Pezizomycotina</taxon>
        <taxon>Lecanoromycetes</taxon>
        <taxon>OSLEUM clade</taxon>
        <taxon>Lecanoromycetidae</taxon>
        <taxon>Lecanorales</taxon>
        <taxon>Lecanorineae</taxon>
        <taxon>Parmeliaceae</taxon>
        <taxon>Letharia</taxon>
    </lineage>
</organism>
<dbReference type="InterPro" id="IPR023210">
    <property type="entry name" value="NADP_OxRdtase_dom"/>
</dbReference>
<dbReference type="GeneID" id="59289839"/>
<dbReference type="EMBL" id="JACCJC010000035">
    <property type="protein sequence ID" value="KAF6233626.1"/>
    <property type="molecule type" value="Genomic_DNA"/>
</dbReference>
<keyword evidence="6" id="KW-1185">Reference proteome</keyword>
<evidence type="ECO:0000313" key="5">
    <source>
        <dbReference type="EMBL" id="KAF6233626.1"/>
    </source>
</evidence>
<dbReference type="OrthoDB" id="48988at2759"/>
<evidence type="ECO:0000256" key="1">
    <source>
        <dbReference type="ARBA" id="ARBA00007905"/>
    </source>
</evidence>
<dbReference type="PANTHER" id="PTHR43364">
    <property type="entry name" value="NADH-SPECIFIC METHYLGLYOXAL REDUCTASE-RELATED"/>
    <property type="match status" value="1"/>
</dbReference>
<reference evidence="5 6" key="1">
    <citation type="journal article" date="2020" name="Genomics">
        <title>Complete, high-quality genomes from long-read metagenomic sequencing of two wolf lichen thalli reveals enigmatic genome architecture.</title>
        <authorList>
            <person name="McKenzie S.K."/>
            <person name="Walston R.F."/>
            <person name="Allen J.L."/>
        </authorList>
    </citation>
    <scope>NUCLEOTIDE SEQUENCE [LARGE SCALE GENOMIC DNA]</scope>
    <source>
        <strain evidence="5">WasteWater2</strain>
    </source>
</reference>
<name>A0A8H6L305_9LECA</name>